<evidence type="ECO:0000256" key="2">
    <source>
        <dbReference type="ARBA" id="ARBA00023015"/>
    </source>
</evidence>
<dbReference type="PANTHER" id="PTHR30126">
    <property type="entry name" value="HTH-TYPE TRANSCRIPTIONAL REGULATOR"/>
    <property type="match status" value="1"/>
</dbReference>
<evidence type="ECO:0000313" key="5">
    <source>
        <dbReference type="EMBL" id="AYQ55468.1"/>
    </source>
</evidence>
<keyword evidence="3" id="KW-0804">Transcription</keyword>
<feature type="domain" description="HTH lysR-type" evidence="4">
    <location>
        <begin position="16"/>
        <end position="73"/>
    </location>
</feature>
<name>A0A3G3IIF4_9ARCH</name>
<protein>
    <submittedName>
        <fullName evidence="5">Transcriptional regulator</fullName>
    </submittedName>
</protein>
<dbReference type="InterPro" id="IPR036390">
    <property type="entry name" value="WH_DNA-bd_sf"/>
</dbReference>
<dbReference type="Pfam" id="PF00126">
    <property type="entry name" value="HTH_1"/>
    <property type="match status" value="1"/>
</dbReference>
<dbReference type="PROSITE" id="PS50931">
    <property type="entry name" value="HTH_LYSR"/>
    <property type="match status" value="1"/>
</dbReference>
<comment type="similarity">
    <text evidence="1">Belongs to the LysR transcriptional regulatory family.</text>
</comment>
<organism evidence="5 6">
    <name type="scientific">Methanomethylophilus alvi</name>
    <dbReference type="NCBI Taxonomy" id="1291540"/>
    <lineage>
        <taxon>Archaea</taxon>
        <taxon>Methanobacteriati</taxon>
        <taxon>Thermoplasmatota</taxon>
        <taxon>Thermoplasmata</taxon>
        <taxon>Methanomassiliicoccales</taxon>
        <taxon>Methanomethylophilaceae</taxon>
        <taxon>Methanomethylophilus</taxon>
    </lineage>
</organism>
<evidence type="ECO:0000256" key="1">
    <source>
        <dbReference type="ARBA" id="ARBA00009437"/>
    </source>
</evidence>
<evidence type="ECO:0000313" key="6">
    <source>
        <dbReference type="Proteomes" id="UP000273278"/>
    </source>
</evidence>
<dbReference type="SUPFAM" id="SSF46785">
    <property type="entry name" value="Winged helix' DNA-binding domain"/>
    <property type="match status" value="1"/>
</dbReference>
<keyword evidence="2" id="KW-0805">Transcription regulation</keyword>
<dbReference type="Gene3D" id="1.10.10.10">
    <property type="entry name" value="Winged helix-like DNA-binding domain superfamily/Winged helix DNA-binding domain"/>
    <property type="match status" value="1"/>
</dbReference>
<dbReference type="RefSeq" id="WP_015505241.1">
    <property type="nucleotide sequence ID" value="NZ_CAYARL010000035.1"/>
</dbReference>
<evidence type="ECO:0000256" key="3">
    <source>
        <dbReference type="ARBA" id="ARBA00023163"/>
    </source>
</evidence>
<dbReference type="AlphaFoldDB" id="A0A3G3IIF4"/>
<gene>
    <name evidence="5" type="ORF">BKD89_06630</name>
</gene>
<accession>A0A3G3IIF4</accession>
<sequence>MDIRTRTEQLINGQSVTNRQLQTLLAVARTGSMTAAAKELGISVPVVHRYISNIEAAAGVPVTKSNASGTVLTDEGTEIVEAFSASEARCADDRGFTVCCSPVTEDLMTSVFSSLKMTDVELVISDDVHNVRMMKEGLADLALIDDPLYLYDFDEYGYDMEEIGYMGMVYVDNGPSFIRYKYGAQRVAFMFLDSMSRKYSIDAETYSLSEMLGSNKSFFVDEFLLTRKRLKLKSAVDPKVLRHAITAVFRTEDRKVTRIINAIKSRHLD</sequence>
<dbReference type="Proteomes" id="UP000273278">
    <property type="component" value="Chromosome"/>
</dbReference>
<dbReference type="GeneID" id="41322124"/>
<dbReference type="EMBL" id="CP017686">
    <property type="protein sequence ID" value="AYQ55468.1"/>
    <property type="molecule type" value="Genomic_DNA"/>
</dbReference>
<reference evidence="5 6" key="1">
    <citation type="submission" date="2016-10" db="EMBL/GenBank/DDBJ databases">
        <title>Complete genome of the TMA-utilizing, human hosted archaeon Methanomethylophilus alvus Gen. nov, sp. nov., strain Mx-05, derived from a pure culture.</title>
        <authorList>
            <person name="Brugere J.-F."/>
            <person name="Ben Hania W."/>
            <person name="Chaudhary P.P."/>
            <person name="Gaci N."/>
            <person name="Borrel G."/>
            <person name="Cao Van Tuat L."/>
            <person name="Fardeau M.-L."/>
            <person name="Harris H.M.B."/>
            <person name="O'Toole P.W."/>
            <person name="Ollivier B."/>
        </authorList>
    </citation>
    <scope>NUCLEOTIDE SEQUENCE [LARGE SCALE GENOMIC DNA]</scope>
    <source>
        <strain evidence="5 6">Mx-05</strain>
    </source>
</reference>
<evidence type="ECO:0000259" key="4">
    <source>
        <dbReference type="PROSITE" id="PS50931"/>
    </source>
</evidence>
<dbReference type="OMA" id="AHRIVWK"/>
<dbReference type="InterPro" id="IPR036388">
    <property type="entry name" value="WH-like_DNA-bd_sf"/>
</dbReference>
<proteinExistence type="inferred from homology"/>
<dbReference type="GO" id="GO:0003700">
    <property type="term" value="F:DNA-binding transcription factor activity"/>
    <property type="evidence" value="ECO:0007669"/>
    <property type="project" value="InterPro"/>
</dbReference>
<dbReference type="GO" id="GO:0000976">
    <property type="term" value="F:transcription cis-regulatory region binding"/>
    <property type="evidence" value="ECO:0007669"/>
    <property type="project" value="TreeGrafter"/>
</dbReference>
<dbReference type="InterPro" id="IPR000847">
    <property type="entry name" value="LysR_HTH_N"/>
</dbReference>
<dbReference type="PANTHER" id="PTHR30126:SF39">
    <property type="entry name" value="HTH-TYPE TRANSCRIPTIONAL REGULATOR CYSL"/>
    <property type="match status" value="1"/>
</dbReference>